<dbReference type="PANTHER" id="PTHR48069">
    <property type="entry name" value="DIHYDROFOLATE REDUCTASE"/>
    <property type="match status" value="1"/>
</dbReference>
<dbReference type="PROSITE" id="PS51330">
    <property type="entry name" value="DHFR_2"/>
    <property type="match status" value="1"/>
</dbReference>
<comment type="caution">
    <text evidence="9">The sequence shown here is derived from an EMBL/GenBank/DDBJ whole genome shotgun (WGS) entry which is preliminary data.</text>
</comment>
<feature type="domain" description="DHFR" evidence="8">
    <location>
        <begin position="1"/>
        <end position="158"/>
    </location>
</feature>
<dbReference type="PANTHER" id="PTHR48069:SF3">
    <property type="entry name" value="DIHYDROFOLATE REDUCTASE"/>
    <property type="match status" value="1"/>
</dbReference>
<evidence type="ECO:0000256" key="5">
    <source>
        <dbReference type="ARBA" id="ARBA00022857"/>
    </source>
</evidence>
<dbReference type="RefSeq" id="WP_216488435.1">
    <property type="nucleotide sequence ID" value="NZ_JAHMHH010000001.1"/>
</dbReference>
<comment type="pathway">
    <text evidence="1">Cofactor biosynthesis; tetrahydrofolate biosynthesis; 5,6,7,8-tetrahydrofolate from 7,8-dihydrofolate: step 1/1.</text>
</comment>
<dbReference type="EMBL" id="JAHMHH010000001">
    <property type="protein sequence ID" value="MBU4692127.1"/>
    <property type="molecule type" value="Genomic_DNA"/>
</dbReference>
<evidence type="ECO:0000256" key="3">
    <source>
        <dbReference type="ARBA" id="ARBA00012856"/>
    </source>
</evidence>
<dbReference type="Proteomes" id="UP000718793">
    <property type="component" value="Unassembled WGS sequence"/>
</dbReference>
<protein>
    <recommendedName>
        <fullName evidence="3">dihydrofolate reductase</fullName>
        <ecNumber evidence="3">1.5.1.3</ecNumber>
    </recommendedName>
</protein>
<evidence type="ECO:0000259" key="8">
    <source>
        <dbReference type="PROSITE" id="PS51330"/>
    </source>
</evidence>
<keyword evidence="4" id="KW-0554">One-carbon metabolism</keyword>
<evidence type="ECO:0000313" key="9">
    <source>
        <dbReference type="EMBL" id="MBU4692127.1"/>
    </source>
</evidence>
<dbReference type="InterPro" id="IPR012259">
    <property type="entry name" value="DHFR"/>
</dbReference>
<proteinExistence type="inferred from homology"/>
<dbReference type="CDD" id="cd00209">
    <property type="entry name" value="DHFR"/>
    <property type="match status" value="1"/>
</dbReference>
<evidence type="ECO:0000256" key="1">
    <source>
        <dbReference type="ARBA" id="ARBA00004903"/>
    </source>
</evidence>
<keyword evidence="10" id="KW-1185">Reference proteome</keyword>
<dbReference type="PROSITE" id="PS00075">
    <property type="entry name" value="DHFR_1"/>
    <property type="match status" value="1"/>
</dbReference>
<dbReference type="InterPro" id="IPR017925">
    <property type="entry name" value="DHFR_CS"/>
</dbReference>
<organism evidence="9 10">
    <name type="scientific">Mycoplasma zalophi</name>
    <dbReference type="NCBI Taxonomy" id="191287"/>
    <lineage>
        <taxon>Bacteria</taxon>
        <taxon>Bacillati</taxon>
        <taxon>Mycoplasmatota</taxon>
        <taxon>Mollicutes</taxon>
        <taxon>Mycoplasmataceae</taxon>
        <taxon>Mycoplasma</taxon>
    </lineage>
</organism>
<evidence type="ECO:0000256" key="4">
    <source>
        <dbReference type="ARBA" id="ARBA00022563"/>
    </source>
</evidence>
<evidence type="ECO:0000256" key="7">
    <source>
        <dbReference type="RuleBase" id="RU004474"/>
    </source>
</evidence>
<sequence length="158" mass="18597">MIKLIVAMDKNNLIGNGTKLPWKIPEELKHFKQTTLNHTLIFGKNTFLSLPPLSSRKIFVLSDVEINKADKTINNEQQLFNLFNEYKNSKETLFIAGGKFVYEHYYQYADELIISRIKKSFEGDVYLNLDLSNYEITKKDEHEKFVVEYWNKKINAKL</sequence>
<dbReference type="Pfam" id="PF00186">
    <property type="entry name" value="DHFR_1"/>
    <property type="match status" value="1"/>
</dbReference>
<keyword evidence="5" id="KW-0521">NADP</keyword>
<evidence type="ECO:0000256" key="2">
    <source>
        <dbReference type="ARBA" id="ARBA00009539"/>
    </source>
</evidence>
<dbReference type="EC" id="1.5.1.3" evidence="3"/>
<comment type="similarity">
    <text evidence="2 7">Belongs to the dihydrofolate reductase family.</text>
</comment>
<gene>
    <name evidence="9" type="ORF">KQ875_00750</name>
</gene>
<keyword evidence="6" id="KW-0560">Oxidoreductase</keyword>
<dbReference type="InterPro" id="IPR001796">
    <property type="entry name" value="DHFR_dom"/>
</dbReference>
<evidence type="ECO:0000256" key="6">
    <source>
        <dbReference type="ARBA" id="ARBA00023002"/>
    </source>
</evidence>
<name>A0ABS6DQC3_9MOLU</name>
<accession>A0ABS6DQC3</accession>
<evidence type="ECO:0000313" key="10">
    <source>
        <dbReference type="Proteomes" id="UP000718793"/>
    </source>
</evidence>
<reference evidence="9" key="1">
    <citation type="submission" date="2021-06" db="EMBL/GenBank/DDBJ databases">
        <title>Novel Mycoplasma species detected in California sea lions (Zalophus californianus) from the USA.</title>
        <authorList>
            <person name="Volokhov D.V."/>
            <person name="Furtak V.A."/>
            <person name="Zagorodnyaya T.A."/>
        </authorList>
    </citation>
    <scope>NUCLEOTIDE SEQUENCE [LARGE SCALE GENOMIC DNA]</scope>
    <source>
        <strain evidence="9">CSL 5346</strain>
    </source>
</reference>